<dbReference type="AlphaFoldDB" id="A0A202C8K1"/>
<organism evidence="1 2">
    <name type="scientific">Chryseobacterium mucoviscidosis</name>
    <dbReference type="NCBI Taxonomy" id="1945581"/>
    <lineage>
        <taxon>Bacteria</taxon>
        <taxon>Pseudomonadati</taxon>
        <taxon>Bacteroidota</taxon>
        <taxon>Flavobacteriia</taxon>
        <taxon>Flavobacteriales</taxon>
        <taxon>Weeksellaceae</taxon>
        <taxon>Chryseobacterium group</taxon>
        <taxon>Chryseobacterium</taxon>
    </lineage>
</organism>
<sequence length="182" mass="22006">MYAQSRLPLYKMVMNSDAILIAETTEFSYNNNQQNEFYIENNIKFGNTFTILKNRYNQNFKKLKVKIETNNNDFYENINGEECSGISNIIQKDKKYYNIFFIKRKDKKYFIIAHLWNNILVEDLPFFENNVNKINLISREKNLTNKYKKIKEWFDNSNKNHPTGYMIETPLTEELINFFKKR</sequence>
<reference evidence="2" key="1">
    <citation type="submission" date="2017-02" db="EMBL/GenBank/DDBJ databases">
        <authorList>
            <person name="Tetz G."/>
            <person name="Tetz V."/>
        </authorList>
    </citation>
    <scope>NUCLEOTIDE SEQUENCE [LARGE SCALE GENOMIC DNA]</scope>
    <source>
        <strain evidence="2">VT16-26</strain>
    </source>
</reference>
<evidence type="ECO:0000313" key="2">
    <source>
        <dbReference type="Proteomes" id="UP000196355"/>
    </source>
</evidence>
<accession>A0A202C8K1</accession>
<proteinExistence type="predicted"/>
<gene>
    <name evidence="1" type="ORF">B0E34_04715</name>
</gene>
<keyword evidence="2" id="KW-1185">Reference proteome</keyword>
<name>A0A202C8K1_9FLAO</name>
<dbReference type="EMBL" id="MVAG01000084">
    <property type="protein sequence ID" value="OVE59902.1"/>
    <property type="molecule type" value="Genomic_DNA"/>
</dbReference>
<protein>
    <submittedName>
        <fullName evidence="1">Uncharacterized protein</fullName>
    </submittedName>
</protein>
<comment type="caution">
    <text evidence="1">The sequence shown here is derived from an EMBL/GenBank/DDBJ whole genome shotgun (WGS) entry which is preliminary data.</text>
</comment>
<evidence type="ECO:0000313" key="1">
    <source>
        <dbReference type="EMBL" id="OVE59902.1"/>
    </source>
</evidence>
<dbReference type="Proteomes" id="UP000196355">
    <property type="component" value="Unassembled WGS sequence"/>
</dbReference>